<gene>
    <name evidence="1" type="ORF">LCGC14_0820720</name>
</gene>
<evidence type="ECO:0000313" key="1">
    <source>
        <dbReference type="EMBL" id="KKN31757.1"/>
    </source>
</evidence>
<dbReference type="EMBL" id="LAZR01002304">
    <property type="protein sequence ID" value="KKN31757.1"/>
    <property type="molecule type" value="Genomic_DNA"/>
</dbReference>
<proteinExistence type="predicted"/>
<dbReference type="AlphaFoldDB" id="A0A0F9Q465"/>
<comment type="caution">
    <text evidence="1">The sequence shown here is derived from an EMBL/GenBank/DDBJ whole genome shotgun (WGS) entry which is preliminary data.</text>
</comment>
<accession>A0A0F9Q465</accession>
<name>A0A0F9Q465_9ZZZZ</name>
<reference evidence="1" key="1">
    <citation type="journal article" date="2015" name="Nature">
        <title>Complex archaea that bridge the gap between prokaryotes and eukaryotes.</title>
        <authorList>
            <person name="Spang A."/>
            <person name="Saw J.H."/>
            <person name="Jorgensen S.L."/>
            <person name="Zaremba-Niedzwiedzka K."/>
            <person name="Martijn J."/>
            <person name="Lind A.E."/>
            <person name="van Eijk R."/>
            <person name="Schleper C."/>
            <person name="Guy L."/>
            <person name="Ettema T.J."/>
        </authorList>
    </citation>
    <scope>NUCLEOTIDE SEQUENCE</scope>
</reference>
<protein>
    <recommendedName>
        <fullName evidence="2">HNH nuclease domain-containing protein</fullName>
    </recommendedName>
</protein>
<sequence length="246" mass="28630">MVSSVSQKKNCIVCGEIFTKKDCRSLTCGRRCGARLGHRRSGKRAFNADPKKISEGVRLWHEERRRLAYPLLADRKWLEKRYVVEELTQSEIGKIVGCTRTAVKTALYFHKIPLRDRKYRSERSREKCSGENNWNWKGGKYNGEVCGFSETNHVRIKLRKALIKERGFCCEWCGIVPKRRRLLHLHHTRPYRYEKTHTSVLLLCQKCHATADRELRRLALKFFASHGWPGLDGLITTLKSEASTNI</sequence>
<evidence type="ECO:0008006" key="2">
    <source>
        <dbReference type="Google" id="ProtNLM"/>
    </source>
</evidence>
<organism evidence="1">
    <name type="scientific">marine sediment metagenome</name>
    <dbReference type="NCBI Taxonomy" id="412755"/>
    <lineage>
        <taxon>unclassified sequences</taxon>
        <taxon>metagenomes</taxon>
        <taxon>ecological metagenomes</taxon>
    </lineage>
</organism>